<dbReference type="Proteomes" id="UP000789702">
    <property type="component" value="Unassembled WGS sequence"/>
</dbReference>
<protein>
    <submittedName>
        <fullName evidence="1">2535_t:CDS:1</fullName>
    </submittedName>
</protein>
<keyword evidence="2" id="KW-1185">Reference proteome</keyword>
<evidence type="ECO:0000313" key="1">
    <source>
        <dbReference type="EMBL" id="CAG8765658.1"/>
    </source>
</evidence>
<evidence type="ECO:0000313" key="2">
    <source>
        <dbReference type="Proteomes" id="UP000789702"/>
    </source>
</evidence>
<comment type="caution">
    <text evidence="1">The sequence shown here is derived from an EMBL/GenBank/DDBJ whole genome shotgun (WGS) entry which is preliminary data.</text>
</comment>
<accession>A0ACA9QV65</accession>
<reference evidence="1" key="1">
    <citation type="submission" date="2021-06" db="EMBL/GenBank/DDBJ databases">
        <authorList>
            <person name="Kallberg Y."/>
            <person name="Tangrot J."/>
            <person name="Rosling A."/>
        </authorList>
    </citation>
    <scope>NUCLEOTIDE SEQUENCE</scope>
    <source>
        <strain evidence="1">IL203A</strain>
    </source>
</reference>
<name>A0ACA9QV65_9GLOM</name>
<sequence>MYKTASNKLNMGLRLLLIYVRNVRSELLVSQYQRPDAPSRSTTNISAQ</sequence>
<dbReference type="EMBL" id="CAJVPU010053715">
    <property type="protein sequence ID" value="CAG8765658.1"/>
    <property type="molecule type" value="Genomic_DNA"/>
</dbReference>
<proteinExistence type="predicted"/>
<organism evidence="1 2">
    <name type="scientific">Dentiscutata heterogama</name>
    <dbReference type="NCBI Taxonomy" id="1316150"/>
    <lineage>
        <taxon>Eukaryota</taxon>
        <taxon>Fungi</taxon>
        <taxon>Fungi incertae sedis</taxon>
        <taxon>Mucoromycota</taxon>
        <taxon>Glomeromycotina</taxon>
        <taxon>Glomeromycetes</taxon>
        <taxon>Diversisporales</taxon>
        <taxon>Gigasporaceae</taxon>
        <taxon>Dentiscutata</taxon>
    </lineage>
</organism>
<feature type="non-terminal residue" evidence="1">
    <location>
        <position position="48"/>
    </location>
</feature>
<gene>
    <name evidence="1" type="ORF">DHETER_LOCUS15549</name>
</gene>